<evidence type="ECO:0000256" key="1">
    <source>
        <dbReference type="SAM" id="MobiDB-lite"/>
    </source>
</evidence>
<dbReference type="VEuPathDB" id="ToxoDB:cyc_06892"/>
<accession>A0A1D3D3L2</accession>
<gene>
    <name evidence="3" type="ORF">cyc_06892</name>
</gene>
<evidence type="ECO:0000259" key="2">
    <source>
        <dbReference type="Pfam" id="PF04424"/>
    </source>
</evidence>
<sequence>MDLLPSLLQGLDLNVHFSAIDAFEFTRAVSLFDAFGLRLLHGWRPLRDKAHRRKAEASAVVGASSAVEAACGAEAAPASLGNVPAETACGEEEFKSGEQRNLEAAILPLQRLRAGDAELQPAGRTVGDVQTPPGAHAAD</sequence>
<feature type="domain" description="MINDY deubiquitinase" evidence="2">
    <location>
        <begin position="1"/>
        <end position="70"/>
    </location>
</feature>
<evidence type="ECO:0000313" key="3">
    <source>
        <dbReference type="EMBL" id="OEH78050.1"/>
    </source>
</evidence>
<name>A0A1D3D3L2_9EIME</name>
<dbReference type="EMBL" id="JROU02000873">
    <property type="protein sequence ID" value="OEH78050.1"/>
    <property type="molecule type" value="Genomic_DNA"/>
</dbReference>
<feature type="region of interest" description="Disordered" evidence="1">
    <location>
        <begin position="117"/>
        <end position="139"/>
    </location>
</feature>
<dbReference type="Proteomes" id="UP000095192">
    <property type="component" value="Unassembled WGS sequence"/>
</dbReference>
<dbReference type="GO" id="GO:1990380">
    <property type="term" value="F:K48-linked deubiquitinase activity"/>
    <property type="evidence" value="ECO:0007669"/>
    <property type="project" value="InterPro"/>
</dbReference>
<proteinExistence type="predicted"/>
<dbReference type="VEuPathDB" id="ToxoDB:LOC34622958"/>
<dbReference type="AlphaFoldDB" id="A0A1D3D3L2"/>
<keyword evidence="4" id="KW-1185">Reference proteome</keyword>
<dbReference type="Pfam" id="PF04424">
    <property type="entry name" value="MINDY_DUB"/>
    <property type="match status" value="1"/>
</dbReference>
<dbReference type="GO" id="GO:0004843">
    <property type="term" value="F:cysteine-type deubiquitinase activity"/>
    <property type="evidence" value="ECO:0007669"/>
    <property type="project" value="InterPro"/>
</dbReference>
<protein>
    <recommendedName>
        <fullName evidence="2">MINDY deubiquitinase domain-containing protein</fullName>
    </recommendedName>
</protein>
<comment type="caution">
    <text evidence="3">The sequence shown here is derived from an EMBL/GenBank/DDBJ whole genome shotgun (WGS) entry which is preliminary data.</text>
</comment>
<dbReference type="InterPro" id="IPR033979">
    <property type="entry name" value="MINDY_domain"/>
</dbReference>
<dbReference type="InParanoid" id="A0A1D3D3L2"/>
<evidence type="ECO:0000313" key="4">
    <source>
        <dbReference type="Proteomes" id="UP000095192"/>
    </source>
</evidence>
<reference evidence="3 4" key="1">
    <citation type="journal article" date="2016" name="BMC Genomics">
        <title>Comparative genomics reveals Cyclospora cayetanensis possesses coccidia-like metabolism and invasion components but unique surface antigens.</title>
        <authorList>
            <person name="Liu S."/>
            <person name="Wang L."/>
            <person name="Zheng H."/>
            <person name="Xu Z."/>
            <person name="Roellig D.M."/>
            <person name="Li N."/>
            <person name="Frace M.A."/>
            <person name="Tang K."/>
            <person name="Arrowood M.J."/>
            <person name="Moss D.M."/>
            <person name="Zhang L."/>
            <person name="Feng Y."/>
            <person name="Xiao L."/>
        </authorList>
    </citation>
    <scope>NUCLEOTIDE SEQUENCE [LARGE SCALE GENOMIC DNA]</scope>
    <source>
        <strain evidence="3 4">CHN_HEN01</strain>
    </source>
</reference>
<organism evidence="3 4">
    <name type="scientific">Cyclospora cayetanensis</name>
    <dbReference type="NCBI Taxonomy" id="88456"/>
    <lineage>
        <taxon>Eukaryota</taxon>
        <taxon>Sar</taxon>
        <taxon>Alveolata</taxon>
        <taxon>Apicomplexa</taxon>
        <taxon>Conoidasida</taxon>
        <taxon>Coccidia</taxon>
        <taxon>Eucoccidiorida</taxon>
        <taxon>Eimeriorina</taxon>
        <taxon>Eimeriidae</taxon>
        <taxon>Cyclospora</taxon>
    </lineage>
</organism>